<evidence type="ECO:0000313" key="2">
    <source>
        <dbReference type="EMBL" id="SKB01421.1"/>
    </source>
</evidence>
<evidence type="ECO:0000313" key="3">
    <source>
        <dbReference type="Proteomes" id="UP000190105"/>
    </source>
</evidence>
<dbReference type="InterPro" id="IPR024064">
    <property type="entry name" value="FdhE-like_sf"/>
</dbReference>
<organism evidence="2 3">
    <name type="scientific">Caloramator quimbayensis</name>
    <dbReference type="NCBI Taxonomy" id="1147123"/>
    <lineage>
        <taxon>Bacteria</taxon>
        <taxon>Bacillati</taxon>
        <taxon>Bacillota</taxon>
        <taxon>Clostridia</taxon>
        <taxon>Eubacteriales</taxon>
        <taxon>Clostridiaceae</taxon>
        <taxon>Caloramator</taxon>
    </lineage>
</organism>
<dbReference type="InterPro" id="IPR032874">
    <property type="entry name" value="DDE_dom"/>
</dbReference>
<dbReference type="GO" id="GO:0003676">
    <property type="term" value="F:nucleic acid binding"/>
    <property type="evidence" value="ECO:0007669"/>
    <property type="project" value="InterPro"/>
</dbReference>
<dbReference type="RefSeq" id="WP_078697929.1">
    <property type="nucleotide sequence ID" value="NZ_FUYH01000061.1"/>
</dbReference>
<keyword evidence="3" id="KW-1185">Reference proteome</keyword>
<dbReference type="PROSITE" id="PS50994">
    <property type="entry name" value="INTEGRASE"/>
    <property type="match status" value="1"/>
</dbReference>
<gene>
    <name evidence="2" type="ORF">SAMN05443428_1611</name>
</gene>
<protein>
    <submittedName>
        <fullName evidence="2">Transposase (Or an inactivated derivative)</fullName>
    </submittedName>
</protein>
<accession>A0A1T4YJI2</accession>
<name>A0A1T4YJI2_9CLOT</name>
<feature type="domain" description="Integrase catalytic" evidence="1">
    <location>
        <begin position="271"/>
        <end position="452"/>
    </location>
</feature>
<dbReference type="AlphaFoldDB" id="A0A1T4YJI2"/>
<dbReference type="SUPFAM" id="SSF144020">
    <property type="entry name" value="FdhE-like"/>
    <property type="match status" value="1"/>
</dbReference>
<evidence type="ECO:0000259" key="1">
    <source>
        <dbReference type="PROSITE" id="PS50994"/>
    </source>
</evidence>
<proteinExistence type="predicted"/>
<dbReference type="OrthoDB" id="1376408at2"/>
<dbReference type="SUPFAM" id="SSF53098">
    <property type="entry name" value="Ribonuclease H-like"/>
    <property type="match status" value="1"/>
</dbReference>
<dbReference type="InterPro" id="IPR012337">
    <property type="entry name" value="RNaseH-like_sf"/>
</dbReference>
<dbReference type="InterPro" id="IPR001584">
    <property type="entry name" value="Integrase_cat-core"/>
</dbReference>
<dbReference type="Proteomes" id="UP000190105">
    <property type="component" value="Unassembled WGS sequence"/>
</dbReference>
<dbReference type="EMBL" id="FUYH01000061">
    <property type="protein sequence ID" value="SKB01421.1"/>
    <property type="molecule type" value="Genomic_DNA"/>
</dbReference>
<sequence length="477" mass="55201">MSEINIYLLTYIKFLEHVVMYLFIALTGKSITKKLDEPVKKEYQKLQVDKLPIIENTQKYDYAKLLEEYFNAHGKHLKPVKHQKNSKTVVPESVTCPCCGAPSKYIYDNTGGRGQYRCKVCSSAFNKKNHYLKETVFKCPYCGRVLEKIKERKDFNVFKCKNDTCSFYIKNLKSMSEDDKLRFKSNPNDFKVRYIYRQFKFDFKPLSKSSPVIPKVSLAKLYAPIHTVCLVLTYHVNYNMSSRATASIMRDVHGVDISHQTVLNYADSVARIVKPFIDNYDYDVSDSICGDETYIRVNGKWHYIFFFIDTIKKTLLSYRVSQNRDTLSAIKAIDDVITKFKTIPDNLNLVTDGNPIYLLAQHFFAEKGINFDVTQVIGLTNKDAVSAKYRVLKQIIERLNGIFKDNYRHTRGFNSDDGSVSFVTLFSTYYNFLRPHSALGYCVPVPIPELEKLPHMPAKWGKLIELSQDYILKHQVA</sequence>
<dbReference type="GO" id="GO:0015074">
    <property type="term" value="P:DNA integration"/>
    <property type="evidence" value="ECO:0007669"/>
    <property type="project" value="InterPro"/>
</dbReference>
<dbReference type="InterPro" id="IPR036397">
    <property type="entry name" value="RNaseH_sf"/>
</dbReference>
<reference evidence="3" key="1">
    <citation type="submission" date="2017-02" db="EMBL/GenBank/DDBJ databases">
        <authorList>
            <person name="Varghese N."/>
            <person name="Submissions S."/>
        </authorList>
    </citation>
    <scope>NUCLEOTIDE SEQUENCE [LARGE SCALE GENOMIC DNA]</scope>
    <source>
        <strain evidence="3">USBA 833</strain>
    </source>
</reference>
<dbReference type="Gene3D" id="3.30.420.10">
    <property type="entry name" value="Ribonuclease H-like superfamily/Ribonuclease H"/>
    <property type="match status" value="1"/>
</dbReference>
<dbReference type="Pfam" id="PF13610">
    <property type="entry name" value="DDE_Tnp_IS240"/>
    <property type="match status" value="1"/>
</dbReference>